<reference evidence="4 5" key="1">
    <citation type="journal article" date="2015" name="BMC Genomics">
        <title>Genome mining reveals unlocked bioactive potential of marine Gram-negative bacteria.</title>
        <authorList>
            <person name="Machado H."/>
            <person name="Sonnenschein E.C."/>
            <person name="Melchiorsen J."/>
            <person name="Gram L."/>
        </authorList>
    </citation>
    <scope>NUCLEOTIDE SEQUENCE [LARGE SCALE GENOMIC DNA]</scope>
    <source>
        <strain evidence="4 5">S2471</strain>
    </source>
</reference>
<keyword evidence="5" id="KW-1185">Reference proteome</keyword>
<evidence type="ECO:0000259" key="3">
    <source>
        <dbReference type="Pfam" id="PF13511"/>
    </source>
</evidence>
<dbReference type="PATRIC" id="fig|43658.5.peg.3545"/>
<proteinExistence type="predicted"/>
<sequence length="169" mass="19210">MKYATYLLIMVMLVGVASLFVLKRPDGRTWLSLDDILGKAQTQAQQILDESKQQLDKAVDIVNSSDEPAPQQKPSKIYKWQDAQGNWHYSDRPNARGQSEEMTLDPSKITIMAAENTDILKQLKEQQDAGRIPKDLPANMSPTDIKKLVQDAQNIEKLMQERSKKLEEL</sequence>
<evidence type="ECO:0000313" key="4">
    <source>
        <dbReference type="EMBL" id="KJZ07132.1"/>
    </source>
</evidence>
<dbReference type="AlphaFoldDB" id="A0A0F4QKE8"/>
<dbReference type="EMBL" id="JXYA01000041">
    <property type="protein sequence ID" value="KJZ07132.1"/>
    <property type="molecule type" value="Genomic_DNA"/>
</dbReference>
<feature type="region of interest" description="Disordered" evidence="1">
    <location>
        <begin position="83"/>
        <end position="105"/>
    </location>
</feature>
<feature type="domain" description="DUF4124" evidence="3">
    <location>
        <begin position="76"/>
        <end position="107"/>
    </location>
</feature>
<dbReference type="RefSeq" id="WP_046006130.1">
    <property type="nucleotide sequence ID" value="NZ_JXYA01000041.1"/>
</dbReference>
<keyword evidence="2" id="KW-0472">Membrane</keyword>
<evidence type="ECO:0000313" key="5">
    <source>
        <dbReference type="Proteomes" id="UP000033452"/>
    </source>
</evidence>
<name>A0A0F4QKE8_9GAMM</name>
<protein>
    <recommendedName>
        <fullName evidence="3">DUF4124 domain-containing protein</fullName>
    </recommendedName>
</protein>
<dbReference type="InterPro" id="IPR025392">
    <property type="entry name" value="DUF4124"/>
</dbReference>
<dbReference type="OrthoDB" id="6079871at2"/>
<comment type="caution">
    <text evidence="4">The sequence shown here is derived from an EMBL/GenBank/DDBJ whole genome shotgun (WGS) entry which is preliminary data.</text>
</comment>
<gene>
    <name evidence="4" type="ORF">TW77_16770</name>
</gene>
<keyword evidence="2" id="KW-1133">Transmembrane helix</keyword>
<dbReference type="Pfam" id="PF13511">
    <property type="entry name" value="DUF4124"/>
    <property type="match status" value="1"/>
</dbReference>
<keyword evidence="2" id="KW-0812">Transmembrane</keyword>
<feature type="transmembrane region" description="Helical" evidence="2">
    <location>
        <begin position="6"/>
        <end position="22"/>
    </location>
</feature>
<organism evidence="4 5">
    <name type="scientific">Pseudoalteromonas rubra</name>
    <dbReference type="NCBI Taxonomy" id="43658"/>
    <lineage>
        <taxon>Bacteria</taxon>
        <taxon>Pseudomonadati</taxon>
        <taxon>Pseudomonadota</taxon>
        <taxon>Gammaproteobacteria</taxon>
        <taxon>Alteromonadales</taxon>
        <taxon>Pseudoalteromonadaceae</taxon>
        <taxon>Pseudoalteromonas</taxon>
    </lineage>
</organism>
<evidence type="ECO:0000256" key="2">
    <source>
        <dbReference type="SAM" id="Phobius"/>
    </source>
</evidence>
<accession>A0A0F4QKE8</accession>
<dbReference type="Proteomes" id="UP000033452">
    <property type="component" value="Unassembled WGS sequence"/>
</dbReference>
<evidence type="ECO:0000256" key="1">
    <source>
        <dbReference type="SAM" id="MobiDB-lite"/>
    </source>
</evidence>